<dbReference type="RefSeq" id="WP_079446036.1">
    <property type="nucleotide sequence ID" value="NZ_MWPQ01000023.1"/>
</dbReference>
<feature type="domain" description="Methyltransferase" evidence="4">
    <location>
        <begin position="53"/>
        <end position="164"/>
    </location>
</feature>
<dbReference type="OrthoDB" id="529208at2"/>
<keyword evidence="6" id="KW-1185">Reference proteome</keyword>
<dbReference type="EMBL" id="MWPQ01000023">
    <property type="protein sequence ID" value="OPH83799.1"/>
    <property type="molecule type" value="Genomic_DNA"/>
</dbReference>
<keyword evidence="3" id="KW-0949">S-adenosyl-L-methionine</keyword>
<evidence type="ECO:0000256" key="3">
    <source>
        <dbReference type="ARBA" id="ARBA00022691"/>
    </source>
</evidence>
<protein>
    <submittedName>
        <fullName evidence="5">Methyltransferase type 11</fullName>
    </submittedName>
</protein>
<dbReference type="Pfam" id="PF13847">
    <property type="entry name" value="Methyltransf_31"/>
    <property type="match status" value="1"/>
</dbReference>
<dbReference type="GO" id="GO:0008168">
    <property type="term" value="F:methyltransferase activity"/>
    <property type="evidence" value="ECO:0007669"/>
    <property type="project" value="UniProtKB-KW"/>
</dbReference>
<comment type="caution">
    <text evidence="5">The sequence shown here is derived from an EMBL/GenBank/DDBJ whole genome shotgun (WGS) entry which is preliminary data.</text>
</comment>
<dbReference type="CDD" id="cd02440">
    <property type="entry name" value="AdoMet_MTases"/>
    <property type="match status" value="1"/>
</dbReference>
<dbReference type="InterPro" id="IPR029063">
    <property type="entry name" value="SAM-dependent_MTases_sf"/>
</dbReference>
<dbReference type="InterPro" id="IPR025714">
    <property type="entry name" value="Methyltranfer_dom"/>
</dbReference>
<dbReference type="AlphaFoldDB" id="A0A1V4I112"/>
<name>A0A1V4I112_NITVU</name>
<proteinExistence type="predicted"/>
<accession>A0A1V4I112</accession>
<dbReference type="GO" id="GO:0032259">
    <property type="term" value="P:methylation"/>
    <property type="evidence" value="ECO:0007669"/>
    <property type="project" value="UniProtKB-KW"/>
</dbReference>
<dbReference type="Gene3D" id="3.40.50.150">
    <property type="entry name" value="Vaccinia Virus protein VP39"/>
    <property type="match status" value="1"/>
</dbReference>
<sequence>MDREQVRAHWRDWASKFGTALGATTRTGTAKMLEIDALARRMSTIGLGNAPAHVLEVGCGNGLNCFGLAAKFPRMQLDGIDYTAEMIDAAREAAVANGFQDRSSFRIGNALELSAASGLRAQYDVVFTDRCLINIESVDLQMRAITDLAARVREGGHLIMIENSMATYDRQNHCRTLLDLPARTPAAFNLFFDETCILPHLKTLGLEVEIEDFISLHDLMLYVLVPAINGGTVDYDHPLVHAATRLNIAVSAEISNAFGAFGQGRMFVCRKP</sequence>
<dbReference type="PANTHER" id="PTHR43464:SF19">
    <property type="entry name" value="UBIQUINONE BIOSYNTHESIS O-METHYLTRANSFERASE, MITOCHONDRIAL"/>
    <property type="match status" value="1"/>
</dbReference>
<gene>
    <name evidence="5" type="ORF">B2M20_05155</name>
</gene>
<dbReference type="SUPFAM" id="SSF53335">
    <property type="entry name" value="S-adenosyl-L-methionine-dependent methyltransferases"/>
    <property type="match status" value="1"/>
</dbReference>
<reference evidence="5 6" key="1">
    <citation type="submission" date="2017-02" db="EMBL/GenBank/DDBJ databases">
        <title>Genome sequence of the nitrite-oxidizing bacterium Nitrobacter vulgaris strain Ab1.</title>
        <authorList>
            <person name="Mellbye B.L."/>
            <person name="Davis E.W."/>
            <person name="Spieck E."/>
            <person name="Chang J.H."/>
            <person name="Bottomley P.J."/>
            <person name="Sayavedra-Soto L.A."/>
        </authorList>
    </citation>
    <scope>NUCLEOTIDE SEQUENCE [LARGE SCALE GENOMIC DNA]</scope>
    <source>
        <strain evidence="5 6">Ab1</strain>
    </source>
</reference>
<evidence type="ECO:0000313" key="5">
    <source>
        <dbReference type="EMBL" id="OPH83799.1"/>
    </source>
</evidence>
<evidence type="ECO:0000259" key="4">
    <source>
        <dbReference type="Pfam" id="PF13847"/>
    </source>
</evidence>
<dbReference type="Proteomes" id="UP000189940">
    <property type="component" value="Unassembled WGS sequence"/>
</dbReference>
<evidence type="ECO:0000313" key="6">
    <source>
        <dbReference type="Proteomes" id="UP000189940"/>
    </source>
</evidence>
<keyword evidence="2 5" id="KW-0808">Transferase</keyword>
<keyword evidence="1 5" id="KW-0489">Methyltransferase</keyword>
<dbReference type="PANTHER" id="PTHR43464">
    <property type="entry name" value="METHYLTRANSFERASE"/>
    <property type="match status" value="1"/>
</dbReference>
<dbReference type="STRING" id="29421.B2M20_05155"/>
<evidence type="ECO:0000256" key="1">
    <source>
        <dbReference type="ARBA" id="ARBA00022603"/>
    </source>
</evidence>
<evidence type="ECO:0000256" key="2">
    <source>
        <dbReference type="ARBA" id="ARBA00022679"/>
    </source>
</evidence>
<organism evidence="5 6">
    <name type="scientific">Nitrobacter vulgaris</name>
    <dbReference type="NCBI Taxonomy" id="29421"/>
    <lineage>
        <taxon>Bacteria</taxon>
        <taxon>Pseudomonadati</taxon>
        <taxon>Pseudomonadota</taxon>
        <taxon>Alphaproteobacteria</taxon>
        <taxon>Hyphomicrobiales</taxon>
        <taxon>Nitrobacteraceae</taxon>
        <taxon>Nitrobacter</taxon>
    </lineage>
</organism>